<accession>A0A412RKP4</accession>
<proteinExistence type="predicted"/>
<evidence type="ECO:0000313" key="3">
    <source>
        <dbReference type="Proteomes" id="UP000283765"/>
    </source>
</evidence>
<dbReference type="AlphaFoldDB" id="A0A412RKP4"/>
<organism evidence="2 3">
    <name type="scientific">Agathobacter rectalis</name>
    <dbReference type="NCBI Taxonomy" id="39491"/>
    <lineage>
        <taxon>Bacteria</taxon>
        <taxon>Bacillati</taxon>
        <taxon>Bacillota</taxon>
        <taxon>Clostridia</taxon>
        <taxon>Lachnospirales</taxon>
        <taxon>Lachnospiraceae</taxon>
        <taxon>Agathobacter</taxon>
    </lineage>
</organism>
<dbReference type="RefSeq" id="WP_117994228.1">
    <property type="nucleotide sequence ID" value="NZ_QRXR01000015.1"/>
</dbReference>
<gene>
    <name evidence="2" type="ORF">DWW89_10250</name>
</gene>
<feature type="compositionally biased region" description="Acidic residues" evidence="1">
    <location>
        <begin position="25"/>
        <end position="36"/>
    </location>
</feature>
<name>A0A412RKP4_9FIRM</name>
<comment type="caution">
    <text evidence="2">The sequence shown here is derived from an EMBL/GenBank/DDBJ whole genome shotgun (WGS) entry which is preliminary data.</text>
</comment>
<dbReference type="Proteomes" id="UP000283765">
    <property type="component" value="Unassembled WGS sequence"/>
</dbReference>
<dbReference type="EMBL" id="QRXR01000015">
    <property type="protein sequence ID" value="RGU23083.1"/>
    <property type="molecule type" value="Genomic_DNA"/>
</dbReference>
<reference evidence="2 3" key="1">
    <citation type="submission" date="2018-08" db="EMBL/GenBank/DDBJ databases">
        <title>A genome reference for cultivated species of the human gut microbiota.</title>
        <authorList>
            <person name="Zou Y."/>
            <person name="Xue W."/>
            <person name="Luo G."/>
        </authorList>
    </citation>
    <scope>NUCLEOTIDE SEQUENCE [LARGE SCALE GENOMIC DNA]</scope>
    <source>
        <strain evidence="2 3">AF17-27</strain>
    </source>
</reference>
<feature type="region of interest" description="Disordered" evidence="1">
    <location>
        <begin position="25"/>
        <end position="46"/>
    </location>
</feature>
<sequence>MLVEQEENMQIELLTPLTAEFIPDESDWDGLEEEDGVWSQDSDSQSLDGADLVQYKEAIQDMVDKENSFGSEDGKPCNLMQYFDGSPAIKEKVESAVVSVKEVDHVLYGCVTLQLKDHLQSNEMPELCEYITGQYSDGWGEGFEQRDIPVEDGNLNVHFWQCGRDFRFLAASEIQAPAEERKVEETVRRPRMKLLGHDGNIFSIMGDARRLLVGNGQGREADEMFQRVQSCGNYYQALGIISEYVETELSVPRLEKEKPHKKPEKGGTSR</sequence>
<protein>
    <submittedName>
        <fullName evidence="2">Uncharacterized protein</fullName>
    </submittedName>
</protein>
<evidence type="ECO:0000313" key="2">
    <source>
        <dbReference type="EMBL" id="RGU23083.1"/>
    </source>
</evidence>
<evidence type="ECO:0000256" key="1">
    <source>
        <dbReference type="SAM" id="MobiDB-lite"/>
    </source>
</evidence>